<dbReference type="Proteomes" id="UP000286985">
    <property type="component" value="Unassembled WGS sequence"/>
</dbReference>
<name>A0A432XLR9_9GAMM</name>
<dbReference type="Pfam" id="PF04250">
    <property type="entry name" value="DUF429"/>
    <property type="match status" value="1"/>
</dbReference>
<protein>
    <submittedName>
        <fullName evidence="1">DUF429 domain-containing protein</fullName>
    </submittedName>
</protein>
<dbReference type="RefSeq" id="WP_092838126.1">
    <property type="nucleotide sequence ID" value="NZ_FPCF01000001.1"/>
</dbReference>
<proteinExistence type="predicted"/>
<evidence type="ECO:0000313" key="2">
    <source>
        <dbReference type="Proteomes" id="UP000286985"/>
    </source>
</evidence>
<dbReference type="STRING" id="519452.SAMN04488139_0917"/>
<dbReference type="OrthoDB" id="6335802at2"/>
<organism evidence="1 2">
    <name type="scientific">Pseudidiomarina donghaiensis</name>
    <dbReference type="NCBI Taxonomy" id="519452"/>
    <lineage>
        <taxon>Bacteria</taxon>
        <taxon>Pseudomonadati</taxon>
        <taxon>Pseudomonadota</taxon>
        <taxon>Gammaproteobacteria</taxon>
        <taxon>Alteromonadales</taxon>
        <taxon>Idiomarinaceae</taxon>
        <taxon>Pseudidiomarina</taxon>
    </lineage>
</organism>
<gene>
    <name evidence="1" type="ORF">CWE24_03900</name>
</gene>
<keyword evidence="2" id="KW-1185">Reference proteome</keyword>
<dbReference type="InterPro" id="IPR007362">
    <property type="entry name" value="DUF429"/>
</dbReference>
<dbReference type="EMBL" id="PIPU01000001">
    <property type="protein sequence ID" value="RUO49637.1"/>
    <property type="molecule type" value="Genomic_DNA"/>
</dbReference>
<evidence type="ECO:0000313" key="1">
    <source>
        <dbReference type="EMBL" id="RUO49637.1"/>
    </source>
</evidence>
<dbReference type="AlphaFoldDB" id="A0A432XLR9"/>
<reference evidence="2" key="1">
    <citation type="journal article" date="2018" name="Front. Microbiol.">
        <title>Genome-Based Analysis Reveals the Taxonomy and Diversity of the Family Idiomarinaceae.</title>
        <authorList>
            <person name="Liu Y."/>
            <person name="Lai Q."/>
            <person name="Shao Z."/>
        </authorList>
    </citation>
    <scope>NUCLEOTIDE SEQUENCE [LARGE SCALE GENOMIC DNA]</scope>
    <source>
        <strain evidence="2">908033</strain>
    </source>
</reference>
<comment type="caution">
    <text evidence="1">The sequence shown here is derived from an EMBL/GenBank/DDBJ whole genome shotgun (WGS) entry which is preliminary data.</text>
</comment>
<sequence>MAEQVFIGVDVSCALKKRIPIVFAVKRKGRLVPLPARHLPMKAPYGHGNRYVIEHQRNLDYAKAVRDYVLEVCDHFGVQPTCIGVDSPLRPRAEALDYRIAERALNQAGISCYKTPSATEFEAIKAKARQHLATGGELQRMPHAMQLWMLAGIEIAREMATIAPVREVFPQANIRLLIPNAPHKSGKGVPLLQLQALAKQTGWPLTQEEWKALKQISAGGTHDQVDAYSAAWVASLADTDIDIFGDIRQQDAIWVPCRRIIEL</sequence>
<accession>A0A432XLR9</accession>